<gene>
    <name evidence="1" type="ORF">C1645_834484</name>
</gene>
<dbReference type="AlphaFoldDB" id="A0A397S9H5"/>
<dbReference type="EMBL" id="QKYT01000609">
    <property type="protein sequence ID" value="RIA82993.1"/>
    <property type="molecule type" value="Genomic_DNA"/>
</dbReference>
<accession>A0A397S9H5</accession>
<organism evidence="1 2">
    <name type="scientific">Glomus cerebriforme</name>
    <dbReference type="NCBI Taxonomy" id="658196"/>
    <lineage>
        <taxon>Eukaryota</taxon>
        <taxon>Fungi</taxon>
        <taxon>Fungi incertae sedis</taxon>
        <taxon>Mucoromycota</taxon>
        <taxon>Glomeromycotina</taxon>
        <taxon>Glomeromycetes</taxon>
        <taxon>Glomerales</taxon>
        <taxon>Glomeraceae</taxon>
        <taxon>Glomus</taxon>
    </lineage>
</organism>
<name>A0A397S9H5_9GLOM</name>
<dbReference type="OrthoDB" id="2375162at2759"/>
<proteinExistence type="predicted"/>
<protein>
    <submittedName>
        <fullName evidence="1">Uncharacterized protein</fullName>
    </submittedName>
</protein>
<dbReference type="Proteomes" id="UP000265703">
    <property type="component" value="Unassembled WGS sequence"/>
</dbReference>
<evidence type="ECO:0000313" key="2">
    <source>
        <dbReference type="Proteomes" id="UP000265703"/>
    </source>
</evidence>
<sequence length="165" mass="19164">MALQLKYKAYNMKNSDSNNFIKQQAWDQFKKELCKKNQIALRYIWYYEDSYVVISEYFQELGLTTKLNKKLSISIIYEESSTQFFLFAEVVDSASVLLISVDILGCLIKKSKQFPNSNAPLDHKILYLLGNYTSLLGEVQQDFPSCTWPILFQFHNQRTAVKASS</sequence>
<evidence type="ECO:0000313" key="1">
    <source>
        <dbReference type="EMBL" id="RIA82993.1"/>
    </source>
</evidence>
<keyword evidence="2" id="KW-1185">Reference proteome</keyword>
<reference evidence="1 2" key="1">
    <citation type="submission" date="2018-06" db="EMBL/GenBank/DDBJ databases">
        <title>Comparative genomics reveals the genomic features of Rhizophagus irregularis, R. cerebriforme, R. diaphanum and Gigaspora rosea, and their symbiotic lifestyle signature.</title>
        <authorList>
            <person name="Morin E."/>
            <person name="San Clemente H."/>
            <person name="Chen E.C.H."/>
            <person name="De La Providencia I."/>
            <person name="Hainaut M."/>
            <person name="Kuo A."/>
            <person name="Kohler A."/>
            <person name="Murat C."/>
            <person name="Tang N."/>
            <person name="Roy S."/>
            <person name="Loubradou J."/>
            <person name="Henrissat B."/>
            <person name="Grigoriev I.V."/>
            <person name="Corradi N."/>
            <person name="Roux C."/>
            <person name="Martin F.M."/>
        </authorList>
    </citation>
    <scope>NUCLEOTIDE SEQUENCE [LARGE SCALE GENOMIC DNA]</scope>
    <source>
        <strain evidence="1 2">DAOM 227022</strain>
    </source>
</reference>
<comment type="caution">
    <text evidence="1">The sequence shown here is derived from an EMBL/GenBank/DDBJ whole genome shotgun (WGS) entry which is preliminary data.</text>
</comment>